<feature type="domain" description="DUF4200" evidence="5">
    <location>
        <begin position="44"/>
        <end position="161"/>
    </location>
</feature>
<dbReference type="PANTHER" id="PTHR21683:SF8">
    <property type="entry name" value="COILED-COIL DOMAIN-CONTAINING PROTEIN 42"/>
    <property type="match status" value="1"/>
</dbReference>
<evidence type="ECO:0000256" key="1">
    <source>
        <dbReference type="ARBA" id="ARBA00004138"/>
    </source>
</evidence>
<sequence>MSLGIMEEEDLAEYFRLQYGERLLQMLQKFPNIQGELESPSIRLLEKKKEMKIMHHAMVQKKKMFQLRMESLNLRWEELGVKEAQLKAHIQKFEQFIQENDQKRIRAMKKVNKERELRCQHLRELTRGKQEMVALRLEHQRLSAKLQDYSIFNKYLEKVVENSEFEEIHEVIARYKTLMSMHHDLMQSAQEGQEKIEHAKARLAHYMEEKDDEILQQNNELARLQMRFDRARSNVIIWESRWAHIQNTAAKKTLLLGTIKMATLNLFQIVSKQLKEATEVALEDTHKQLDMIQQFIQDLSDIWAEVKKKEQQQVRV</sequence>
<dbReference type="Pfam" id="PF13863">
    <property type="entry name" value="DUF4200"/>
    <property type="match status" value="1"/>
</dbReference>
<reference evidence="6" key="2">
    <citation type="submission" date="2025-09" db="UniProtKB">
        <authorList>
            <consortium name="Ensembl"/>
        </authorList>
    </citation>
    <scope>IDENTIFICATION</scope>
</reference>
<dbReference type="GO" id="GO:0005813">
    <property type="term" value="C:centrosome"/>
    <property type="evidence" value="ECO:0007669"/>
    <property type="project" value="Ensembl"/>
</dbReference>
<evidence type="ECO:0000313" key="7">
    <source>
        <dbReference type="Proteomes" id="UP000233040"/>
    </source>
</evidence>
<dbReference type="CTD" id="146849"/>
<dbReference type="GeneID" id="108306516"/>
<protein>
    <submittedName>
        <fullName evidence="6">Coiled-coil domain containing 42</fullName>
    </submittedName>
</protein>
<dbReference type="PANTHER" id="PTHR21683">
    <property type="entry name" value="COILED-COIL DOMAIN-CONTAINING PROTEIN 42 LIKE-2-LIKE-RELATED"/>
    <property type="match status" value="1"/>
</dbReference>
<dbReference type="STRING" id="9516.ENSCCAP00000029194"/>
<dbReference type="GO" id="GO:0120212">
    <property type="term" value="C:sperm head-tail coupling apparatus"/>
    <property type="evidence" value="ECO:0007669"/>
    <property type="project" value="Ensembl"/>
</dbReference>
<gene>
    <name evidence="6" type="primary">CCDC42</name>
</gene>
<dbReference type="InterPro" id="IPR051147">
    <property type="entry name" value="CFAP_domain-containing"/>
</dbReference>
<dbReference type="GO" id="GO:0097228">
    <property type="term" value="C:sperm principal piece"/>
    <property type="evidence" value="ECO:0007669"/>
    <property type="project" value="Ensembl"/>
</dbReference>
<dbReference type="GO" id="GO:0060271">
    <property type="term" value="P:cilium assembly"/>
    <property type="evidence" value="ECO:0007669"/>
    <property type="project" value="Ensembl"/>
</dbReference>
<feature type="coiled-coil region" evidence="4">
    <location>
        <begin position="189"/>
        <end position="234"/>
    </location>
</feature>
<dbReference type="GO" id="GO:0007098">
    <property type="term" value="P:centrosome cycle"/>
    <property type="evidence" value="ECO:0007669"/>
    <property type="project" value="Ensembl"/>
</dbReference>
<evidence type="ECO:0000256" key="4">
    <source>
        <dbReference type="SAM" id="Coils"/>
    </source>
</evidence>
<keyword evidence="3" id="KW-0969">Cilium</keyword>
<dbReference type="GO" id="GO:0001675">
    <property type="term" value="P:acrosome assembly"/>
    <property type="evidence" value="ECO:0007669"/>
    <property type="project" value="Ensembl"/>
</dbReference>
<dbReference type="GO" id="GO:0002177">
    <property type="term" value="C:manchette"/>
    <property type="evidence" value="ECO:0007669"/>
    <property type="project" value="Ensembl"/>
</dbReference>
<evidence type="ECO:0000313" key="6">
    <source>
        <dbReference type="Ensembl" id="ENSCCAP00000029194.1"/>
    </source>
</evidence>
<dbReference type="InterPro" id="IPR025252">
    <property type="entry name" value="DUF4200"/>
</dbReference>
<dbReference type="Proteomes" id="UP000233040">
    <property type="component" value="Unassembled WGS sequence"/>
</dbReference>
<dbReference type="AlphaFoldDB" id="A0A2K5RM65"/>
<proteinExistence type="predicted"/>
<dbReference type="RefSeq" id="XP_017386955.1">
    <property type="nucleotide sequence ID" value="XM_017531466.2"/>
</dbReference>
<dbReference type="OMA" id="CADKKRV"/>
<reference evidence="6" key="1">
    <citation type="submission" date="2025-08" db="UniProtKB">
        <authorList>
            <consortium name="Ensembl"/>
        </authorList>
    </citation>
    <scope>IDENTIFICATION</scope>
</reference>
<evidence type="ECO:0000256" key="3">
    <source>
        <dbReference type="ARBA" id="ARBA00023069"/>
    </source>
</evidence>
<evidence type="ECO:0000259" key="5">
    <source>
        <dbReference type="Pfam" id="PF13863"/>
    </source>
</evidence>
<keyword evidence="2 4" id="KW-0175">Coiled coil</keyword>
<keyword evidence="7" id="KW-1185">Reference proteome</keyword>
<dbReference type="KEGG" id="cimi:108306516"/>
<dbReference type="GeneTree" id="ENSGT00940000153110"/>
<comment type="subcellular location">
    <subcellularLocation>
        <location evidence="1">Cell projection</location>
        <location evidence="1">Cilium</location>
    </subcellularLocation>
</comment>
<evidence type="ECO:0000256" key="2">
    <source>
        <dbReference type="ARBA" id="ARBA00023054"/>
    </source>
</evidence>
<keyword evidence="3" id="KW-0966">Cell projection</keyword>
<organism evidence="6 7">
    <name type="scientific">Cebus imitator</name>
    <name type="common">Panamanian white-faced capuchin</name>
    <name type="synonym">Cebus capucinus imitator</name>
    <dbReference type="NCBI Taxonomy" id="2715852"/>
    <lineage>
        <taxon>Eukaryota</taxon>
        <taxon>Metazoa</taxon>
        <taxon>Chordata</taxon>
        <taxon>Craniata</taxon>
        <taxon>Vertebrata</taxon>
        <taxon>Euteleostomi</taxon>
        <taxon>Mammalia</taxon>
        <taxon>Eutheria</taxon>
        <taxon>Euarchontoglires</taxon>
        <taxon>Primates</taxon>
        <taxon>Haplorrhini</taxon>
        <taxon>Platyrrhini</taxon>
        <taxon>Cebidae</taxon>
        <taxon>Cebinae</taxon>
        <taxon>Cebus</taxon>
    </lineage>
</organism>
<accession>A0A2K5RM65</accession>
<dbReference type="Ensembl" id="ENSCCAT00000046928.1">
    <property type="protein sequence ID" value="ENSCCAP00000029194.1"/>
    <property type="gene ID" value="ENSCCAG00000032648.1"/>
</dbReference>
<name>A0A2K5RM65_CEBIM</name>
<dbReference type="GO" id="GO:0048471">
    <property type="term" value="C:perinuclear region of cytoplasm"/>
    <property type="evidence" value="ECO:0007669"/>
    <property type="project" value="Ensembl"/>
</dbReference>